<dbReference type="InterPro" id="IPR011006">
    <property type="entry name" value="CheY-like_superfamily"/>
</dbReference>
<dbReference type="InterPro" id="IPR010982">
    <property type="entry name" value="Lambda_DNA-bd_dom_sf"/>
</dbReference>
<dbReference type="SUPFAM" id="SSF52172">
    <property type="entry name" value="CheY-like"/>
    <property type="match status" value="1"/>
</dbReference>
<name>A0A1H6IZR0_9ACTN</name>
<feature type="modified residue" description="4-aspartylphosphate" evidence="2">
    <location>
        <position position="126"/>
    </location>
</feature>
<dbReference type="PANTHER" id="PTHR46558:SF3">
    <property type="entry name" value="TRANSCRIPTIONAL REGULATOR"/>
    <property type="match status" value="1"/>
</dbReference>
<organism evidence="5 6">
    <name type="scientific">Parafannyhessea umbonata</name>
    <dbReference type="NCBI Taxonomy" id="604330"/>
    <lineage>
        <taxon>Bacteria</taxon>
        <taxon>Bacillati</taxon>
        <taxon>Actinomycetota</taxon>
        <taxon>Coriobacteriia</taxon>
        <taxon>Coriobacteriales</taxon>
        <taxon>Atopobiaceae</taxon>
        <taxon>Parafannyhessea</taxon>
    </lineage>
</organism>
<dbReference type="PROSITE" id="PS50943">
    <property type="entry name" value="HTH_CROC1"/>
    <property type="match status" value="1"/>
</dbReference>
<dbReference type="SMART" id="SM00448">
    <property type="entry name" value="REC"/>
    <property type="match status" value="1"/>
</dbReference>
<evidence type="ECO:0000259" key="4">
    <source>
        <dbReference type="PROSITE" id="PS50943"/>
    </source>
</evidence>
<dbReference type="EMBL" id="FNWT01000005">
    <property type="protein sequence ID" value="SEH54757.1"/>
    <property type="molecule type" value="Genomic_DNA"/>
</dbReference>
<proteinExistence type="predicted"/>
<dbReference type="PANTHER" id="PTHR46558">
    <property type="entry name" value="TRACRIPTIONAL REGULATORY PROTEIN-RELATED-RELATED"/>
    <property type="match status" value="1"/>
</dbReference>
<keyword evidence="2" id="KW-0597">Phosphoprotein</keyword>
<dbReference type="Pfam" id="PF01381">
    <property type="entry name" value="HTH_3"/>
    <property type="match status" value="1"/>
</dbReference>
<comment type="caution">
    <text evidence="5">The sequence shown here is derived from an EMBL/GenBank/DDBJ whole genome shotgun (WGS) entry which is preliminary data.</text>
</comment>
<keyword evidence="6" id="KW-1185">Reference proteome</keyword>
<dbReference type="Pfam" id="PF00072">
    <property type="entry name" value="Response_reg"/>
    <property type="match status" value="1"/>
</dbReference>
<dbReference type="Proteomes" id="UP000199135">
    <property type="component" value="Unassembled WGS sequence"/>
</dbReference>
<dbReference type="SUPFAM" id="SSF47413">
    <property type="entry name" value="lambda repressor-like DNA-binding domains"/>
    <property type="match status" value="1"/>
</dbReference>
<evidence type="ECO:0000313" key="6">
    <source>
        <dbReference type="Proteomes" id="UP000199135"/>
    </source>
</evidence>
<dbReference type="PROSITE" id="PS50110">
    <property type="entry name" value="RESPONSE_REGULATORY"/>
    <property type="match status" value="1"/>
</dbReference>
<reference evidence="5 6" key="1">
    <citation type="submission" date="2016-10" db="EMBL/GenBank/DDBJ databases">
        <authorList>
            <person name="Varghese N."/>
            <person name="Submissions S."/>
        </authorList>
    </citation>
    <scope>NUCLEOTIDE SEQUENCE [LARGE SCALE GENOMIC DNA]</scope>
    <source>
        <strain evidence="5 6">WCP15</strain>
    </source>
</reference>
<dbReference type="CDD" id="cd00093">
    <property type="entry name" value="HTH_XRE"/>
    <property type="match status" value="1"/>
</dbReference>
<dbReference type="Gene3D" id="3.40.50.2300">
    <property type="match status" value="1"/>
</dbReference>
<evidence type="ECO:0000256" key="1">
    <source>
        <dbReference type="ARBA" id="ARBA00023125"/>
    </source>
</evidence>
<evidence type="ECO:0000256" key="2">
    <source>
        <dbReference type="PROSITE-ProRule" id="PRU00169"/>
    </source>
</evidence>
<dbReference type="Gene3D" id="1.10.260.40">
    <property type="entry name" value="lambda repressor-like DNA-binding domains"/>
    <property type="match status" value="1"/>
</dbReference>
<evidence type="ECO:0000259" key="3">
    <source>
        <dbReference type="PROSITE" id="PS50110"/>
    </source>
</evidence>
<gene>
    <name evidence="5" type="ORF">SAMN05216447_10575</name>
</gene>
<accession>A0A1H6IZR0</accession>
<keyword evidence="1" id="KW-0238">DNA-binding</keyword>
<feature type="domain" description="Response regulatory" evidence="3">
    <location>
        <begin position="75"/>
        <end position="189"/>
    </location>
</feature>
<evidence type="ECO:0000313" key="5">
    <source>
        <dbReference type="EMBL" id="SEH54757.1"/>
    </source>
</evidence>
<dbReference type="SMART" id="SM00530">
    <property type="entry name" value="HTH_XRE"/>
    <property type="match status" value="1"/>
</dbReference>
<feature type="domain" description="HTH cro/C1-type" evidence="4">
    <location>
        <begin position="13"/>
        <end position="63"/>
    </location>
</feature>
<dbReference type="InterPro" id="IPR001789">
    <property type="entry name" value="Sig_transdc_resp-reg_receiver"/>
</dbReference>
<dbReference type="RefSeq" id="WP_078686627.1">
    <property type="nucleotide sequence ID" value="NZ_FNWT01000005.1"/>
</dbReference>
<sequence length="196" mass="21405">MANYFGETLCRSRAEKGLSQQQLANRLHVTRSAVANWETGHRLPNAAMISHIARALDADAAALLAAADESHDAPNVLLVDDSPIALEEGLPVLREALPNANDVGLASPAEAVRYFKNNPVALVLLDIKLGKTNGLDLCQELLQIRPNANVAYLTAYPEYSLDAWNTDACGFILKPLKAEEVRRLIPRLRHPVRGLL</sequence>
<dbReference type="InterPro" id="IPR001387">
    <property type="entry name" value="Cro/C1-type_HTH"/>
</dbReference>
<protein>
    <submittedName>
        <fullName evidence="5">Helix-turn-helix domain-containing protein</fullName>
    </submittedName>
</protein>